<dbReference type="Proteomes" id="UP000306544">
    <property type="component" value="Unassembled WGS sequence"/>
</dbReference>
<gene>
    <name evidence="1" type="ORF">FEF27_11965</name>
</gene>
<evidence type="ECO:0000313" key="2">
    <source>
        <dbReference type="Proteomes" id="UP000306544"/>
    </source>
</evidence>
<dbReference type="OrthoDB" id="4988747at2"/>
<proteinExistence type="predicted"/>
<name>A0A5R8ZZQ7_9MICC</name>
<dbReference type="EMBL" id="VAWA01000023">
    <property type="protein sequence ID" value="TLP71909.1"/>
    <property type="molecule type" value="Genomic_DNA"/>
</dbReference>
<reference evidence="1 2" key="1">
    <citation type="submission" date="2019-05" db="EMBL/GenBank/DDBJ databases">
        <title>Nesterenkonia sp. GY239, isolated from the Southern Atlantic Ocean.</title>
        <authorList>
            <person name="Zhang G."/>
        </authorList>
    </citation>
    <scope>NUCLEOTIDE SEQUENCE [LARGE SCALE GENOMIC DNA]</scope>
    <source>
        <strain evidence="1 2">GY239</strain>
    </source>
</reference>
<dbReference type="AlphaFoldDB" id="A0A5R8ZZQ7"/>
<protein>
    <submittedName>
        <fullName evidence="1">Uncharacterized protein</fullName>
    </submittedName>
</protein>
<keyword evidence="2" id="KW-1185">Reference proteome</keyword>
<dbReference type="RefSeq" id="WP_138171121.1">
    <property type="nucleotide sequence ID" value="NZ_VAWA01000023.1"/>
</dbReference>
<comment type="caution">
    <text evidence="1">The sequence shown here is derived from an EMBL/GenBank/DDBJ whole genome shotgun (WGS) entry which is preliminary data.</text>
</comment>
<sequence length="153" mass="17625">MVDEHRQRLTRNMDTLTRGLEQIAKDYARQITLAEQDPETFGAGHYVLYPQGRADRRFAVEERYIDADWSDPDRLPASWSWKAQTRQRQPDGTHPWVTTDQGVVPSNSVHQLLGYAQKWAASVRASMLREGFFTHTAPPQPGRYLRVDGFDLP</sequence>
<organism evidence="1 2">
    <name type="scientific">Nesterenkonia sphaerica</name>
    <dbReference type="NCBI Taxonomy" id="1804988"/>
    <lineage>
        <taxon>Bacteria</taxon>
        <taxon>Bacillati</taxon>
        <taxon>Actinomycetota</taxon>
        <taxon>Actinomycetes</taxon>
        <taxon>Micrococcales</taxon>
        <taxon>Micrococcaceae</taxon>
        <taxon>Nesterenkonia</taxon>
    </lineage>
</organism>
<evidence type="ECO:0000313" key="1">
    <source>
        <dbReference type="EMBL" id="TLP71909.1"/>
    </source>
</evidence>
<accession>A0A5R8ZZQ7</accession>